<name>A0A7W7G475_9ACTN</name>
<feature type="chain" id="PRO_5031238541" description="Concanavalin A-like lectin/glucanase superfamily protein" evidence="1">
    <location>
        <begin position="25"/>
        <end position="240"/>
    </location>
</feature>
<comment type="caution">
    <text evidence="2">The sequence shown here is derived from an EMBL/GenBank/DDBJ whole genome shotgun (WGS) entry which is preliminary data.</text>
</comment>
<evidence type="ECO:0000313" key="3">
    <source>
        <dbReference type="Proteomes" id="UP000542742"/>
    </source>
</evidence>
<dbReference type="EMBL" id="JACHMF010000001">
    <property type="protein sequence ID" value="MBB4695632.1"/>
    <property type="molecule type" value="Genomic_DNA"/>
</dbReference>
<feature type="signal peptide" evidence="1">
    <location>
        <begin position="1"/>
        <end position="24"/>
    </location>
</feature>
<dbReference type="InterPro" id="IPR013320">
    <property type="entry name" value="ConA-like_dom_sf"/>
</dbReference>
<proteinExistence type="predicted"/>
<accession>A0A7W7G475</accession>
<dbReference type="AlphaFoldDB" id="A0A7W7G475"/>
<keyword evidence="1" id="KW-0732">Signal</keyword>
<dbReference type="Proteomes" id="UP000542742">
    <property type="component" value="Unassembled WGS sequence"/>
</dbReference>
<dbReference type="RefSeq" id="WP_184953957.1">
    <property type="nucleotide sequence ID" value="NZ_BOMC01000067.1"/>
</dbReference>
<sequence length="240" mass="25260">MGSCWLGASVVVALVLAGAAPAAAEKESGTPTLMAHYAFNGGSTSILDESGRGHTLRVISGHGGTVRPVTHGQGAALLFPPRCLRQVCPHVALQTPSTADLNPGRRDISYGADVYLSPTQTSKGQNVIQKGYSTRGSQWKLQIDGAAGRPSCVLVGDRSPLIRLATSAVSVADNRWHRIRCARVGGTLSVWVDNVLRGRIGIPPRLSVTNNRPMSIGGKGAYADNDQFNGALDNVWVRVG</sequence>
<reference evidence="2 3" key="1">
    <citation type="submission" date="2020-08" db="EMBL/GenBank/DDBJ databases">
        <title>Sequencing the genomes of 1000 actinobacteria strains.</title>
        <authorList>
            <person name="Klenk H.-P."/>
        </authorList>
    </citation>
    <scope>NUCLEOTIDE SEQUENCE [LARGE SCALE GENOMIC DNA]</scope>
    <source>
        <strain evidence="2 3">DSM 45518</strain>
    </source>
</reference>
<gene>
    <name evidence="2" type="ORF">BKA14_005780</name>
</gene>
<evidence type="ECO:0000313" key="2">
    <source>
        <dbReference type="EMBL" id="MBB4695632.1"/>
    </source>
</evidence>
<dbReference type="Pfam" id="PF13385">
    <property type="entry name" value="Laminin_G_3"/>
    <property type="match status" value="1"/>
</dbReference>
<dbReference type="SUPFAM" id="SSF49899">
    <property type="entry name" value="Concanavalin A-like lectins/glucanases"/>
    <property type="match status" value="1"/>
</dbReference>
<keyword evidence="3" id="KW-1185">Reference proteome</keyword>
<dbReference type="Gene3D" id="2.60.120.200">
    <property type="match status" value="1"/>
</dbReference>
<evidence type="ECO:0000256" key="1">
    <source>
        <dbReference type="SAM" id="SignalP"/>
    </source>
</evidence>
<evidence type="ECO:0008006" key="4">
    <source>
        <dbReference type="Google" id="ProtNLM"/>
    </source>
</evidence>
<protein>
    <recommendedName>
        <fullName evidence="4">Concanavalin A-like lectin/glucanase superfamily protein</fullName>
    </recommendedName>
</protein>
<organism evidence="2 3">
    <name type="scientific">Paractinoplanes abujensis</name>
    <dbReference type="NCBI Taxonomy" id="882441"/>
    <lineage>
        <taxon>Bacteria</taxon>
        <taxon>Bacillati</taxon>
        <taxon>Actinomycetota</taxon>
        <taxon>Actinomycetes</taxon>
        <taxon>Micromonosporales</taxon>
        <taxon>Micromonosporaceae</taxon>
        <taxon>Paractinoplanes</taxon>
    </lineage>
</organism>